<evidence type="ECO:0000313" key="1">
    <source>
        <dbReference type="EMBL" id="MBM7037794.1"/>
    </source>
</evidence>
<reference evidence="1 2" key="1">
    <citation type="submission" date="2021-02" db="EMBL/GenBank/DDBJ databases">
        <authorList>
            <person name="Park J.-S."/>
        </authorList>
    </citation>
    <scope>NUCLEOTIDE SEQUENCE [LARGE SCALE GENOMIC DNA]</scope>
    <source>
        <strain evidence="1 2">188UL20-2</strain>
    </source>
</reference>
<dbReference type="EMBL" id="JAFEUM010000006">
    <property type="protein sequence ID" value="MBM7037794.1"/>
    <property type="molecule type" value="Genomic_DNA"/>
</dbReference>
<comment type="caution">
    <text evidence="1">The sequence shown here is derived from an EMBL/GenBank/DDBJ whole genome shotgun (WGS) entry which is preliminary data.</text>
</comment>
<dbReference type="RefSeq" id="WP_205159288.1">
    <property type="nucleotide sequence ID" value="NZ_JAFEUM010000006.1"/>
</dbReference>
<accession>A0ABS2HL74</accession>
<name>A0ABS2HL74_9VIBR</name>
<protein>
    <recommendedName>
        <fullName evidence="3">Pilus assembly protein PilM</fullName>
    </recommendedName>
</protein>
<gene>
    <name evidence="1" type="ORF">JQC93_15400</name>
</gene>
<sequence>MVSNALIGLEFDEHQLSAVVLECKRKRWQVVGRYRQEYGQRIPLFEEPVKLAPLLAQFKKLRKQIPNKLKRVALVLPDYWVMQKNLQVATGMTEQETYENLCHQLSDAPINVHDVAMDFYSERAETAPRGLESFSTMMQSVRVLTLKKRIQSTLINQLQRAGFIALFFAPHTHALMATNHWANQQSPQPWLSLHLGQTQWSAVASDESLCRYWQHSQLQLCGEHSPYQFERDHVVSSLSKVLLQMELSIETKSKAEKQGVWLSCDFDSELHLLQRLENAHLDVQPLPTHIDDSDVELAIAPLTGERLMLLATGAALCAIAWKAHHALG</sequence>
<evidence type="ECO:0008006" key="3">
    <source>
        <dbReference type="Google" id="ProtNLM"/>
    </source>
</evidence>
<dbReference type="Proteomes" id="UP000809621">
    <property type="component" value="Unassembled WGS sequence"/>
</dbReference>
<proteinExistence type="predicted"/>
<keyword evidence="2" id="KW-1185">Reference proteome</keyword>
<organism evidence="1 2">
    <name type="scientific">Vibrio ulleungensis</name>
    <dbReference type="NCBI Taxonomy" id="2807619"/>
    <lineage>
        <taxon>Bacteria</taxon>
        <taxon>Pseudomonadati</taxon>
        <taxon>Pseudomonadota</taxon>
        <taxon>Gammaproteobacteria</taxon>
        <taxon>Vibrionales</taxon>
        <taxon>Vibrionaceae</taxon>
        <taxon>Vibrio</taxon>
    </lineage>
</organism>
<evidence type="ECO:0000313" key="2">
    <source>
        <dbReference type="Proteomes" id="UP000809621"/>
    </source>
</evidence>